<accession>A0A8J5SII4</accession>
<reference evidence="2" key="2">
    <citation type="submission" date="2021-02" db="EMBL/GenBank/DDBJ databases">
        <authorList>
            <person name="Kimball J.A."/>
            <person name="Haas M.W."/>
            <person name="Macchietto M."/>
            <person name="Kono T."/>
            <person name="Duquette J."/>
            <person name="Shao M."/>
        </authorList>
    </citation>
    <scope>NUCLEOTIDE SEQUENCE</scope>
    <source>
        <tissue evidence="2">Fresh leaf tissue</tissue>
    </source>
</reference>
<reference evidence="2" key="1">
    <citation type="journal article" date="2021" name="bioRxiv">
        <title>Whole Genome Assembly and Annotation of Northern Wild Rice, Zizania palustris L., Supports a Whole Genome Duplication in the Zizania Genus.</title>
        <authorList>
            <person name="Haas M."/>
            <person name="Kono T."/>
            <person name="Macchietto M."/>
            <person name="Millas R."/>
            <person name="McGilp L."/>
            <person name="Shao M."/>
            <person name="Duquette J."/>
            <person name="Hirsch C.N."/>
            <person name="Kimball J."/>
        </authorList>
    </citation>
    <scope>NUCLEOTIDE SEQUENCE</scope>
    <source>
        <tissue evidence="2">Fresh leaf tissue</tissue>
    </source>
</reference>
<dbReference type="EMBL" id="JAAALK010000283">
    <property type="protein sequence ID" value="KAG8077051.1"/>
    <property type="molecule type" value="Genomic_DNA"/>
</dbReference>
<name>A0A8J5SII4_ZIZPA</name>
<comment type="caution">
    <text evidence="2">The sequence shown here is derived from an EMBL/GenBank/DDBJ whole genome shotgun (WGS) entry which is preliminary data.</text>
</comment>
<evidence type="ECO:0000313" key="3">
    <source>
        <dbReference type="Proteomes" id="UP000729402"/>
    </source>
</evidence>
<feature type="region of interest" description="Disordered" evidence="1">
    <location>
        <begin position="53"/>
        <end position="74"/>
    </location>
</feature>
<sequence length="109" mass="11869">MHPATSPPAPRVPRRLGHTPRLLAATLARLPPPRLLRPPATALHVAAGAGGRGDWWGPRCGGERGRGSGARAVREVRPRRRAHAACPVRPTERAVMWPTWFDGWLTELG</sequence>
<protein>
    <submittedName>
        <fullName evidence="2">Uncharacterized protein</fullName>
    </submittedName>
</protein>
<gene>
    <name evidence="2" type="ORF">GUJ93_ZPchr0006g44367</name>
</gene>
<keyword evidence="3" id="KW-1185">Reference proteome</keyword>
<dbReference type="AlphaFoldDB" id="A0A8J5SII4"/>
<proteinExistence type="predicted"/>
<evidence type="ECO:0000256" key="1">
    <source>
        <dbReference type="SAM" id="MobiDB-lite"/>
    </source>
</evidence>
<feature type="compositionally biased region" description="Basic and acidic residues" evidence="1">
    <location>
        <begin position="61"/>
        <end position="74"/>
    </location>
</feature>
<organism evidence="2 3">
    <name type="scientific">Zizania palustris</name>
    <name type="common">Northern wild rice</name>
    <dbReference type="NCBI Taxonomy" id="103762"/>
    <lineage>
        <taxon>Eukaryota</taxon>
        <taxon>Viridiplantae</taxon>
        <taxon>Streptophyta</taxon>
        <taxon>Embryophyta</taxon>
        <taxon>Tracheophyta</taxon>
        <taxon>Spermatophyta</taxon>
        <taxon>Magnoliopsida</taxon>
        <taxon>Liliopsida</taxon>
        <taxon>Poales</taxon>
        <taxon>Poaceae</taxon>
        <taxon>BOP clade</taxon>
        <taxon>Oryzoideae</taxon>
        <taxon>Oryzeae</taxon>
        <taxon>Zizaniinae</taxon>
        <taxon>Zizania</taxon>
    </lineage>
</organism>
<dbReference type="Proteomes" id="UP000729402">
    <property type="component" value="Unassembled WGS sequence"/>
</dbReference>
<evidence type="ECO:0000313" key="2">
    <source>
        <dbReference type="EMBL" id="KAG8077051.1"/>
    </source>
</evidence>